<organism evidence="3 4">
    <name type="scientific">Caenorhabditis angaria</name>
    <dbReference type="NCBI Taxonomy" id="860376"/>
    <lineage>
        <taxon>Eukaryota</taxon>
        <taxon>Metazoa</taxon>
        <taxon>Ecdysozoa</taxon>
        <taxon>Nematoda</taxon>
        <taxon>Chromadorea</taxon>
        <taxon>Rhabditida</taxon>
        <taxon>Rhabditina</taxon>
        <taxon>Rhabditomorpha</taxon>
        <taxon>Rhabditoidea</taxon>
        <taxon>Rhabditidae</taxon>
        <taxon>Peloderinae</taxon>
        <taxon>Caenorhabditis</taxon>
    </lineage>
</organism>
<dbReference type="InterPro" id="IPR031962">
    <property type="entry name" value="DUF4781"/>
</dbReference>
<feature type="transmembrane region" description="Helical" evidence="1">
    <location>
        <begin position="273"/>
        <end position="291"/>
    </location>
</feature>
<protein>
    <recommendedName>
        <fullName evidence="2">DUF4781 domain-containing protein</fullName>
    </recommendedName>
</protein>
<keyword evidence="1" id="KW-0472">Membrane</keyword>
<evidence type="ECO:0000313" key="3">
    <source>
        <dbReference type="EMBL" id="CAI5444442.1"/>
    </source>
</evidence>
<evidence type="ECO:0000256" key="1">
    <source>
        <dbReference type="SAM" id="Phobius"/>
    </source>
</evidence>
<sequence>MGNTLTGEYPSSWEEEDVRKWMKEAAHMQKLFYTLFNGSHFDEYHELTEGQQISKICCAIYGPPQKEADDIESAYTKEQREESKKILDKIKEVWRESPSKNRPNFSVGVIFICCKQEKNEYTLPIFRLLYKIKGIVHHSRYIDTTCRVYESWDDWKENNMMPMLKYCYPERGYYTCSHDTAFEFDADKDPDISYGTSPACDLSARILRSADAVITTVGITLGLLSMLTPAGMFTGPAMLTTIGGTALYGCGRAGQRLYDKATHGESMSDLESIVLIASIIAAPLSFVSCLVNAKLAAGAAQGRIFSQSTRVLATVLFITTFSLDSFFLIVNIANLIDKAKKDQLTKLDILQFSISCLFFANTLIQPKTAKGVIEKAQQQRINTIASGISDEQAKVAFDKFLKNNDHGKNMQTNSKIIRSLNKIENPNTFFKNNAGNDIKIGGRKGRTVFVTDAQNNTRRVNPNEKITYTTQRQEGTPRIQKPGKLKKCLGIEHEKHKYLKNMTDRQKGRVSKVFGGSAKYDKDIVDVATRIADDLKVRNADEYMSVVEIVSAEKQKNPGARFNGNDYSKFVDGIRKDLQKATSLAAKKNRTFADPYLATYHYRKHGEDFIRNCKLEFYVGKVPERIIKTGKLTEVCNIETVQPDGTTSNLTRKTYFTPNDEMCVVMEHEGKQTISTCFKNTGGWEEHLKKFPITNTTPNLQIASADFARRIGLQTISVRIHDSTGEYDAEKYASANKDAEYYQNMIAHLLDDLSGSGDDDGYDSGDE</sequence>
<dbReference type="Pfam" id="PF16013">
    <property type="entry name" value="DUF4781"/>
    <property type="match status" value="1"/>
</dbReference>
<accession>A0A9P1MYK4</accession>
<feature type="transmembrane region" description="Helical" evidence="1">
    <location>
        <begin position="311"/>
        <end position="336"/>
    </location>
</feature>
<keyword evidence="1" id="KW-1133">Transmembrane helix</keyword>
<proteinExistence type="predicted"/>
<name>A0A9P1MYK4_9PELO</name>
<keyword evidence="4" id="KW-1185">Reference proteome</keyword>
<gene>
    <name evidence="3" type="ORF">CAMP_LOCUS7079</name>
</gene>
<evidence type="ECO:0000259" key="2">
    <source>
        <dbReference type="Pfam" id="PF16013"/>
    </source>
</evidence>
<keyword evidence="1" id="KW-0812">Transmembrane</keyword>
<dbReference type="Proteomes" id="UP001152747">
    <property type="component" value="Unassembled WGS sequence"/>
</dbReference>
<dbReference type="PANTHER" id="PTHR21115:SF0">
    <property type="entry name" value="GH06117P-RELATED"/>
    <property type="match status" value="1"/>
</dbReference>
<dbReference type="EMBL" id="CANHGI010000003">
    <property type="protein sequence ID" value="CAI5444442.1"/>
    <property type="molecule type" value="Genomic_DNA"/>
</dbReference>
<reference evidence="3" key="1">
    <citation type="submission" date="2022-11" db="EMBL/GenBank/DDBJ databases">
        <authorList>
            <person name="Kikuchi T."/>
        </authorList>
    </citation>
    <scope>NUCLEOTIDE SEQUENCE</scope>
    <source>
        <strain evidence="3">PS1010</strain>
    </source>
</reference>
<feature type="domain" description="DUF4781" evidence="2">
    <location>
        <begin position="124"/>
        <end position="421"/>
    </location>
</feature>
<comment type="caution">
    <text evidence="3">The sequence shown here is derived from an EMBL/GenBank/DDBJ whole genome shotgun (WGS) entry which is preliminary data.</text>
</comment>
<evidence type="ECO:0000313" key="4">
    <source>
        <dbReference type="Proteomes" id="UP001152747"/>
    </source>
</evidence>
<dbReference type="OrthoDB" id="6512497at2759"/>
<feature type="transmembrane region" description="Helical" evidence="1">
    <location>
        <begin position="212"/>
        <end position="233"/>
    </location>
</feature>
<dbReference type="AlphaFoldDB" id="A0A9P1MYK4"/>
<dbReference type="PANTHER" id="PTHR21115">
    <property type="entry name" value="GH06117P-RELATED"/>
    <property type="match status" value="1"/>
</dbReference>